<dbReference type="AlphaFoldDB" id="A0AB73TX08"/>
<proteinExistence type="predicted"/>
<dbReference type="Proteomes" id="UP000317728">
    <property type="component" value="Chromosome"/>
</dbReference>
<evidence type="ECO:0000313" key="2">
    <source>
        <dbReference type="EMBL" id="QDF69123.1"/>
    </source>
</evidence>
<feature type="compositionally biased region" description="Basic and acidic residues" evidence="1">
    <location>
        <begin position="9"/>
        <end position="20"/>
    </location>
</feature>
<evidence type="ECO:0000256" key="1">
    <source>
        <dbReference type="SAM" id="MobiDB-lite"/>
    </source>
</evidence>
<sequence>MDTQPKFQPDLHGRARTPEAREEAFQAFLRGRVEYDQAIKDAGDTPWHCWDIHSRRELFMRRYK</sequence>
<evidence type="ECO:0000313" key="3">
    <source>
        <dbReference type="Proteomes" id="UP000317728"/>
    </source>
</evidence>
<feature type="region of interest" description="Disordered" evidence="1">
    <location>
        <begin position="1"/>
        <end position="20"/>
    </location>
</feature>
<gene>
    <name evidence="2" type="ORF">FJK96_02335</name>
</gene>
<dbReference type="EMBL" id="CP041150">
    <property type="protein sequence ID" value="QDF69123.1"/>
    <property type="molecule type" value="Genomic_DNA"/>
</dbReference>
<organism evidence="2 3">
    <name type="scientific">Mycobacteroides chelonae</name>
    <name type="common">Mycobacterium chelonae</name>
    <dbReference type="NCBI Taxonomy" id="1774"/>
    <lineage>
        <taxon>Bacteria</taxon>
        <taxon>Bacillati</taxon>
        <taxon>Actinomycetota</taxon>
        <taxon>Actinomycetes</taxon>
        <taxon>Mycobacteriales</taxon>
        <taxon>Mycobacteriaceae</taxon>
        <taxon>Mycobacteroides</taxon>
    </lineage>
</organism>
<name>A0AB73TX08_MYCCH</name>
<accession>A0AB73TX08</accession>
<protein>
    <submittedName>
        <fullName evidence="2">Uncharacterized protein</fullName>
    </submittedName>
</protein>
<reference evidence="2 3" key="1">
    <citation type="submission" date="2019-06" db="EMBL/GenBank/DDBJ databases">
        <title>Whole geneome sequnce of Mycobacteroides chelonae M77 isolated from bovine milk from Meghalaya, India.</title>
        <authorList>
            <person name="Vise E."/>
            <person name="Das S."/>
            <person name="Garg A."/>
            <person name="Ghatak S."/>
            <person name="Shakuntala I."/>
            <person name="Milton A.A.P."/>
            <person name="Karam A."/>
            <person name="Sanjukta R."/>
            <person name="Puro K."/>
            <person name="Sen A."/>
        </authorList>
    </citation>
    <scope>NUCLEOTIDE SEQUENCE [LARGE SCALE GENOMIC DNA]</scope>
    <source>
        <strain evidence="2 3">M77</strain>
    </source>
</reference>